<dbReference type="Proteomes" id="UP000271554">
    <property type="component" value="Chromosome"/>
</dbReference>
<name>A0A387HBC9_9ACTN</name>
<dbReference type="PANTHER" id="PTHR33627">
    <property type="entry name" value="TRANSPOSASE"/>
    <property type="match status" value="1"/>
</dbReference>
<dbReference type="InterPro" id="IPR039365">
    <property type="entry name" value="IS701-like"/>
</dbReference>
<feature type="region of interest" description="Disordered" evidence="1">
    <location>
        <begin position="187"/>
        <end position="241"/>
    </location>
</feature>
<feature type="compositionally biased region" description="Gly residues" evidence="1">
    <location>
        <begin position="220"/>
        <end position="229"/>
    </location>
</feature>
<dbReference type="EMBL" id="CP032698">
    <property type="protein sequence ID" value="AYG78270.1"/>
    <property type="molecule type" value="Genomic_DNA"/>
</dbReference>
<protein>
    <recommendedName>
        <fullName evidence="4">Transposase IS4-like domain-containing protein</fullName>
    </recommendedName>
</protein>
<dbReference type="PANTHER" id="PTHR33627:SF1">
    <property type="entry name" value="TRANSPOSASE"/>
    <property type="match status" value="1"/>
</dbReference>
<feature type="region of interest" description="Disordered" evidence="1">
    <location>
        <begin position="1"/>
        <end position="25"/>
    </location>
</feature>
<evidence type="ECO:0000313" key="3">
    <source>
        <dbReference type="Proteomes" id="UP000271554"/>
    </source>
</evidence>
<gene>
    <name evidence="2" type="ORF">DWB77_00377</name>
</gene>
<dbReference type="KEGG" id="shun:DWB77_00377"/>
<dbReference type="SUPFAM" id="SSF53098">
    <property type="entry name" value="Ribonuclease H-like"/>
    <property type="match status" value="1"/>
</dbReference>
<accession>A0A387HBC9</accession>
<organism evidence="2 3">
    <name type="scientific">Streptomyces hundungensis</name>
    <dbReference type="NCBI Taxonomy" id="1077946"/>
    <lineage>
        <taxon>Bacteria</taxon>
        <taxon>Bacillati</taxon>
        <taxon>Actinomycetota</taxon>
        <taxon>Actinomycetes</taxon>
        <taxon>Kitasatosporales</taxon>
        <taxon>Streptomycetaceae</taxon>
        <taxon>Streptomyces</taxon>
    </lineage>
</organism>
<sequence>MEAPFLRQRGSRPADLRLGPRRGPALAPARPLALGDRPTQRRAITQEISYCIAYCPAETTMDDLVRVAGSRWAIEGCFQTAKQECGLDDYQVRRYPGWHRHMTLAMAVHACLTVLRARQQLDTGKAETDSPSSSRSRAAVRDRAGSLRLIMCCQPNGGYARTLSVLVARDWAERNTGGWDRSIRRRCGRSTEETRPSRSDMGEGAVPTYHPVRDMPGTSLRGGRGGRGSCGRTSPGPRWTVGRLHAGRAGPVDELRCGLSADEDIQGIDVGHGEGCLGCGRVEGSRGVRLATWPVTERLP</sequence>
<keyword evidence="3" id="KW-1185">Reference proteome</keyword>
<dbReference type="InterPro" id="IPR012337">
    <property type="entry name" value="RNaseH-like_sf"/>
</dbReference>
<evidence type="ECO:0008006" key="4">
    <source>
        <dbReference type="Google" id="ProtNLM"/>
    </source>
</evidence>
<dbReference type="AlphaFoldDB" id="A0A387HBC9"/>
<evidence type="ECO:0000256" key="1">
    <source>
        <dbReference type="SAM" id="MobiDB-lite"/>
    </source>
</evidence>
<evidence type="ECO:0000313" key="2">
    <source>
        <dbReference type="EMBL" id="AYG78270.1"/>
    </source>
</evidence>
<reference evidence="2 3" key="1">
    <citation type="submission" date="2018-10" db="EMBL/GenBank/DDBJ databases">
        <title>Relationship between Morphology and Antimicrobial Activity in Streptomyces.</title>
        <authorList>
            <person name="Kang H.J."/>
            <person name="Kim S.B."/>
        </authorList>
    </citation>
    <scope>NUCLEOTIDE SEQUENCE [LARGE SCALE GENOMIC DNA]</scope>
    <source>
        <strain evidence="2 3">BH38</strain>
    </source>
</reference>
<feature type="compositionally biased region" description="Basic and acidic residues" evidence="1">
    <location>
        <begin position="189"/>
        <end position="201"/>
    </location>
</feature>
<proteinExistence type="predicted"/>